<reference evidence="1 2" key="1">
    <citation type="submission" date="2020-04" db="EMBL/GenBank/DDBJ databases">
        <authorList>
            <person name="De Canck E."/>
        </authorList>
    </citation>
    <scope>NUCLEOTIDE SEQUENCE [LARGE SCALE GENOMIC DNA]</scope>
    <source>
        <strain evidence="1 2">LMG 27177</strain>
    </source>
</reference>
<dbReference type="Proteomes" id="UP000494252">
    <property type="component" value="Unassembled WGS sequence"/>
</dbReference>
<organism evidence="1 2">
    <name type="scientific">Paraburkholderia fynbosensis</name>
    <dbReference type="NCBI Taxonomy" id="1200993"/>
    <lineage>
        <taxon>Bacteria</taxon>
        <taxon>Pseudomonadati</taxon>
        <taxon>Pseudomonadota</taxon>
        <taxon>Betaproteobacteria</taxon>
        <taxon>Burkholderiales</taxon>
        <taxon>Burkholderiaceae</taxon>
        <taxon>Paraburkholderia</taxon>
    </lineage>
</organism>
<dbReference type="EMBL" id="CADIKI010000020">
    <property type="protein sequence ID" value="CAB3804500.1"/>
    <property type="molecule type" value="Genomic_DNA"/>
</dbReference>
<sequence length="368" mass="40222">MTEPATDVSIRDAIFEHEMFTAGNTGSGVVPEGIREVEATWPFEPAAVIAALLSLAADGFAQRREGFGGDVQEYWESTRAGQIAREMRWQQRGRRHPALVSQTASAEDLIIAVIGSGGDERDPLASGGLVEAALGIYLFRLGETVCDATLGALIARGLVRRKDHDLLGWPFRLMLTADGRRQYAHDVIPRLGLRPPATILAPVEPERPPFEELGLAPAEADTLRFFWDEAARCQGARAWLAATALYGAIIEAVLHAWLGRNQAAAMTAKAAPRDPRRRGEKQPVAEWSLVDLIKVAGELDYIDPSLRRHADALRTSRNLIHPKLQIEQRSRPDENLALISQQVARAVLHLFDRATVTGEMANGGGGRT</sequence>
<evidence type="ECO:0000313" key="1">
    <source>
        <dbReference type="EMBL" id="CAB3804500.1"/>
    </source>
</evidence>
<protein>
    <submittedName>
        <fullName evidence="1">Uncharacterized protein</fullName>
    </submittedName>
</protein>
<dbReference type="RefSeq" id="WP_175164840.1">
    <property type="nucleotide sequence ID" value="NZ_CADIKI010000020.1"/>
</dbReference>
<evidence type="ECO:0000313" key="2">
    <source>
        <dbReference type="Proteomes" id="UP000494252"/>
    </source>
</evidence>
<proteinExistence type="predicted"/>
<keyword evidence="2" id="KW-1185">Reference proteome</keyword>
<name>A0A6J5GQ71_9BURK</name>
<gene>
    <name evidence="1" type="ORF">LMG27177_05657</name>
</gene>
<accession>A0A6J5GQ71</accession>
<dbReference type="AlphaFoldDB" id="A0A6J5GQ71"/>